<protein>
    <submittedName>
        <fullName evidence="2">Uncharacterized protein</fullName>
    </submittedName>
</protein>
<dbReference type="RefSeq" id="WP_230033461.1">
    <property type="nucleotide sequence ID" value="NZ_JAJJMM010000001.1"/>
</dbReference>
<keyword evidence="3" id="KW-1185">Reference proteome</keyword>
<dbReference type="EMBL" id="JAJJMM010000001">
    <property type="protein sequence ID" value="MCC9062035.1"/>
    <property type="molecule type" value="Genomic_DNA"/>
</dbReference>
<evidence type="ECO:0000313" key="2">
    <source>
        <dbReference type="EMBL" id="MCC9062035.1"/>
    </source>
</evidence>
<keyword evidence="1" id="KW-0812">Transmembrane</keyword>
<organism evidence="2 3">
    <name type="scientific">Flavobacterium piscisymbiosum</name>
    <dbReference type="NCBI Taxonomy" id="2893753"/>
    <lineage>
        <taxon>Bacteria</taxon>
        <taxon>Pseudomonadati</taxon>
        <taxon>Bacteroidota</taxon>
        <taxon>Flavobacteriia</taxon>
        <taxon>Flavobacteriales</taxon>
        <taxon>Flavobacteriaceae</taxon>
        <taxon>Flavobacterium</taxon>
    </lineage>
</organism>
<feature type="transmembrane region" description="Helical" evidence="1">
    <location>
        <begin position="59"/>
        <end position="77"/>
    </location>
</feature>
<feature type="transmembrane region" description="Helical" evidence="1">
    <location>
        <begin position="21"/>
        <end position="39"/>
    </location>
</feature>
<gene>
    <name evidence="2" type="ORF">LNP81_03435</name>
</gene>
<comment type="caution">
    <text evidence="2">The sequence shown here is derived from an EMBL/GenBank/DDBJ whole genome shotgun (WGS) entry which is preliminary data.</text>
</comment>
<proteinExistence type="predicted"/>
<evidence type="ECO:0000313" key="3">
    <source>
        <dbReference type="Proteomes" id="UP001430679"/>
    </source>
</evidence>
<name>A0ABS8M965_9FLAO</name>
<accession>A0ABS8M965</accession>
<feature type="transmembrane region" description="Helical" evidence="1">
    <location>
        <begin position="84"/>
        <end position="103"/>
    </location>
</feature>
<keyword evidence="1" id="KW-1133">Transmembrane helix</keyword>
<keyword evidence="1" id="KW-0472">Membrane</keyword>
<evidence type="ECO:0000256" key="1">
    <source>
        <dbReference type="SAM" id="Phobius"/>
    </source>
</evidence>
<dbReference type="Proteomes" id="UP001430679">
    <property type="component" value="Unassembled WGS sequence"/>
</dbReference>
<feature type="transmembrane region" description="Helical" evidence="1">
    <location>
        <begin position="123"/>
        <end position="144"/>
    </location>
</feature>
<sequence length="154" mass="17977">MNTIPYNFLLTKMFKNLKKPLSIGLLFFVSTILEIYWAVGEFSGRMSSGNPDASFFDDAYLISLFTTIFLTIVFLFLSLIKNKYLKITIQFMFLISVWFFWNYTVFVDRESSWSTYTFNEELLYTLSTSILPVLVLSIPTLFGLNHILKSHEPK</sequence>
<reference evidence="2" key="1">
    <citation type="submission" date="2021-11" db="EMBL/GenBank/DDBJ databases">
        <title>Description of novel Flavobacterium species.</title>
        <authorList>
            <person name="Saticioglu I.B."/>
            <person name="Ay H."/>
            <person name="Altun S."/>
            <person name="Duman M."/>
        </authorList>
    </citation>
    <scope>NUCLEOTIDE SEQUENCE</scope>
    <source>
        <strain evidence="2">F-30</strain>
    </source>
</reference>